<dbReference type="NCBIfam" id="TIGR03695">
    <property type="entry name" value="menH_SHCHC"/>
    <property type="match status" value="1"/>
</dbReference>
<name>A0A1W1UVF9_DESTI</name>
<reference evidence="5 6" key="1">
    <citation type="submission" date="2017-04" db="EMBL/GenBank/DDBJ databases">
        <authorList>
            <person name="Afonso C.L."/>
            <person name="Miller P.J."/>
            <person name="Scott M.A."/>
            <person name="Spackman E."/>
            <person name="Goraichik I."/>
            <person name="Dimitrov K.M."/>
            <person name="Suarez D.L."/>
            <person name="Swayne D.E."/>
        </authorList>
    </citation>
    <scope>NUCLEOTIDE SEQUENCE [LARGE SCALE GENOMIC DNA]</scope>
    <source>
        <strain evidence="5 6">DSM 11270</strain>
    </source>
</reference>
<dbReference type="InterPro" id="IPR029058">
    <property type="entry name" value="AB_hydrolase_fold"/>
</dbReference>
<dbReference type="GO" id="GO:0070205">
    <property type="term" value="F:2-succinyl-6-hydroxy-2,4-cyclohexadiene-1-carboxylate synthase activity"/>
    <property type="evidence" value="ECO:0007669"/>
    <property type="project" value="UniProtKB-UniRule"/>
</dbReference>
<dbReference type="RefSeq" id="WP_084052405.1">
    <property type="nucleotide sequence ID" value="NZ_FWWT01000012.1"/>
</dbReference>
<accession>A0A1W1UVF9</accession>
<dbReference type="GO" id="GO:0009234">
    <property type="term" value="P:menaquinone biosynthetic process"/>
    <property type="evidence" value="ECO:0007669"/>
    <property type="project" value="UniProtKB-UniRule"/>
</dbReference>
<comment type="subunit">
    <text evidence="3">Monomer.</text>
</comment>
<evidence type="ECO:0000313" key="5">
    <source>
        <dbReference type="EMBL" id="SMB84969.1"/>
    </source>
</evidence>
<comment type="function">
    <text evidence="3">Catalyzes a proton abstraction reaction that results in 2,5-elimination of pyruvate from 2-succinyl-5-enolpyruvyl-6-hydroxy-3-cyclohexene-1-carboxylate (SEPHCHC) and the formation of 2-succinyl-6-hydroxy-2,4-cyclohexadiene-1-carboxylate (SHCHC).</text>
</comment>
<dbReference type="Proteomes" id="UP000192731">
    <property type="component" value="Unassembled WGS sequence"/>
</dbReference>
<protein>
    <recommendedName>
        <fullName evidence="3">Putative 2-succinyl-6-hydroxy-2,4-cyclohexadiene-1-carboxylate synthase</fullName>
        <shortName evidence="3">SHCHC synthase</shortName>
        <ecNumber evidence="3">4.2.99.20</ecNumber>
    </recommendedName>
</protein>
<dbReference type="PANTHER" id="PTHR42916:SF1">
    <property type="entry name" value="PROTEIN PHYLLO, CHLOROPLASTIC"/>
    <property type="match status" value="1"/>
</dbReference>
<dbReference type="UniPathway" id="UPA00079"/>
<evidence type="ECO:0000313" key="6">
    <source>
        <dbReference type="Proteomes" id="UP000192731"/>
    </source>
</evidence>
<sequence>MKVNHLDYHVEVQGAGEPVLVLHGFSGSSKSFSKFSDLWSQDYQVILVDILGHGNSAKPADYRRYEMDKVAEDLKVILKNLNIAKTHLFGYSMGGRLALNFVFKYPQMIASLILESSSPGLENEEERELRREQDYELATFIEEKGIAEFVSYWDSLPLFNLKEIAKEKKNALHQERLNNDTKGLANSLRGMGTGRQKPLWHALQEIKVPVLLIVGEKDKKYCKIAAEMAKRLPNAQKEVVQEASHIVHLEKPHIFSNLILEFLQGRYKNDN</sequence>
<dbReference type="EMBL" id="FWWT01000012">
    <property type="protein sequence ID" value="SMB84969.1"/>
    <property type="molecule type" value="Genomic_DNA"/>
</dbReference>
<evidence type="ECO:0000256" key="2">
    <source>
        <dbReference type="ARBA" id="ARBA00023239"/>
    </source>
</evidence>
<dbReference type="InterPro" id="IPR000073">
    <property type="entry name" value="AB_hydrolase_1"/>
</dbReference>
<dbReference type="EC" id="4.2.99.20" evidence="3"/>
<comment type="catalytic activity">
    <reaction evidence="3">
        <text>5-enolpyruvoyl-6-hydroxy-2-succinyl-cyclohex-3-ene-1-carboxylate = (1R,6R)-6-hydroxy-2-succinyl-cyclohexa-2,4-diene-1-carboxylate + pyruvate</text>
        <dbReference type="Rhea" id="RHEA:25597"/>
        <dbReference type="ChEBI" id="CHEBI:15361"/>
        <dbReference type="ChEBI" id="CHEBI:58689"/>
        <dbReference type="ChEBI" id="CHEBI:58818"/>
        <dbReference type="EC" id="4.2.99.20"/>
    </reaction>
</comment>
<dbReference type="STRING" id="656914.SAMN00017405_1581"/>
<evidence type="ECO:0000256" key="1">
    <source>
        <dbReference type="ARBA" id="ARBA00022428"/>
    </source>
</evidence>
<dbReference type="Pfam" id="PF00561">
    <property type="entry name" value="Abhydrolase_1"/>
    <property type="match status" value="1"/>
</dbReference>
<dbReference type="UniPathway" id="UPA01057">
    <property type="reaction ID" value="UER00900"/>
</dbReference>
<dbReference type="PRINTS" id="PR00111">
    <property type="entry name" value="ABHYDROLASE"/>
</dbReference>
<keyword evidence="6" id="KW-1185">Reference proteome</keyword>
<comment type="pathway">
    <text evidence="3">Quinol/quinone metabolism; menaquinone biosynthesis.</text>
</comment>
<organism evidence="5 6">
    <name type="scientific">Desulfonispora thiosulfatigenes DSM 11270</name>
    <dbReference type="NCBI Taxonomy" id="656914"/>
    <lineage>
        <taxon>Bacteria</taxon>
        <taxon>Bacillati</taxon>
        <taxon>Bacillota</taxon>
        <taxon>Clostridia</taxon>
        <taxon>Eubacteriales</taxon>
        <taxon>Peptococcaceae</taxon>
        <taxon>Desulfonispora</taxon>
    </lineage>
</organism>
<keyword evidence="2 3" id="KW-0456">Lyase</keyword>
<feature type="domain" description="AB hydrolase-1" evidence="4">
    <location>
        <begin position="18"/>
        <end position="252"/>
    </location>
</feature>
<keyword evidence="1 3" id="KW-0474">Menaquinone biosynthesis</keyword>
<comment type="pathway">
    <text evidence="3">Quinol/quinone metabolism; 1,4-dihydroxy-2-naphthoate biosynthesis; 1,4-dihydroxy-2-naphthoate from chorismate: step 3/7.</text>
</comment>
<dbReference type="HAMAP" id="MF_01660">
    <property type="entry name" value="MenH"/>
    <property type="match status" value="1"/>
</dbReference>
<proteinExistence type="inferred from homology"/>
<dbReference type="PANTHER" id="PTHR42916">
    <property type="entry name" value="2-SUCCINYL-5-ENOLPYRUVYL-6-HYDROXY-3-CYCLOHEXENE-1-CARBOXYLATE SYNTHASE"/>
    <property type="match status" value="1"/>
</dbReference>
<dbReference type="InterPro" id="IPR022485">
    <property type="entry name" value="SHCHC_synthase_MenH"/>
</dbReference>
<dbReference type="Gene3D" id="3.40.50.1820">
    <property type="entry name" value="alpha/beta hydrolase"/>
    <property type="match status" value="1"/>
</dbReference>
<evidence type="ECO:0000259" key="4">
    <source>
        <dbReference type="Pfam" id="PF00561"/>
    </source>
</evidence>
<dbReference type="OrthoDB" id="9775557at2"/>
<dbReference type="SUPFAM" id="SSF53474">
    <property type="entry name" value="alpha/beta-Hydrolases"/>
    <property type="match status" value="1"/>
</dbReference>
<dbReference type="AlphaFoldDB" id="A0A1W1UVF9"/>
<evidence type="ECO:0000256" key="3">
    <source>
        <dbReference type="HAMAP-Rule" id="MF_01660"/>
    </source>
</evidence>
<comment type="similarity">
    <text evidence="3">Belongs to the AB hydrolase superfamily. MenH family.</text>
</comment>
<gene>
    <name evidence="3" type="primary">menH</name>
    <name evidence="5" type="ORF">SAMN00017405_1581</name>
</gene>